<protein>
    <submittedName>
        <fullName evidence="3">Putative membrane protein</fullName>
    </submittedName>
</protein>
<evidence type="ECO:0000256" key="1">
    <source>
        <dbReference type="SAM" id="Phobius"/>
    </source>
</evidence>
<feature type="domain" description="DUF2231" evidence="2">
    <location>
        <begin position="89"/>
        <end position="207"/>
    </location>
</feature>
<feature type="transmembrane region" description="Helical" evidence="1">
    <location>
        <begin position="187"/>
        <end position="207"/>
    </location>
</feature>
<dbReference type="Pfam" id="PF09990">
    <property type="entry name" value="DUF2231"/>
    <property type="match status" value="1"/>
</dbReference>
<gene>
    <name evidence="3" type="ORF">ALP10_03099</name>
</gene>
<dbReference type="AlphaFoldDB" id="A0A3M6D4N2"/>
<keyword evidence="1" id="KW-1133">Transmembrane helix</keyword>
<comment type="caution">
    <text evidence="3">The sequence shown here is derived from an EMBL/GenBank/DDBJ whole genome shotgun (WGS) entry which is preliminary data.</text>
</comment>
<evidence type="ECO:0000259" key="2">
    <source>
        <dbReference type="Pfam" id="PF09990"/>
    </source>
</evidence>
<feature type="transmembrane region" description="Helical" evidence="1">
    <location>
        <begin position="123"/>
        <end position="144"/>
    </location>
</feature>
<organism evidence="3 4">
    <name type="scientific">Pseudomonas syringae pv. helianthi</name>
    <dbReference type="NCBI Taxonomy" id="251654"/>
    <lineage>
        <taxon>Bacteria</taxon>
        <taxon>Pseudomonadati</taxon>
        <taxon>Pseudomonadota</taxon>
        <taxon>Gammaproteobacteria</taxon>
        <taxon>Pseudomonadales</taxon>
        <taxon>Pseudomonadaceae</taxon>
        <taxon>Pseudomonas</taxon>
    </lineage>
</organism>
<dbReference type="Proteomes" id="UP000279173">
    <property type="component" value="Unassembled WGS sequence"/>
</dbReference>
<proteinExistence type="predicted"/>
<accession>A0A3M6D4N2</accession>
<evidence type="ECO:0000313" key="4">
    <source>
        <dbReference type="Proteomes" id="UP000279173"/>
    </source>
</evidence>
<evidence type="ECO:0000313" key="3">
    <source>
        <dbReference type="EMBL" id="RMV50890.1"/>
    </source>
</evidence>
<reference evidence="3 4" key="1">
    <citation type="submission" date="2018-08" db="EMBL/GenBank/DDBJ databases">
        <title>Recombination of ecologically and evolutionarily significant loci maintains genetic cohesion in the Pseudomonas syringae species complex.</title>
        <authorList>
            <person name="Dillon M."/>
            <person name="Thakur S."/>
            <person name="Almeida R.N.D."/>
            <person name="Weir B.S."/>
            <person name="Guttman D.S."/>
        </authorList>
    </citation>
    <scope>NUCLEOTIDE SEQUENCE [LARGE SCALE GENOMIC DNA]</scope>
    <source>
        <strain evidence="3 4">ICMP 3263</strain>
    </source>
</reference>
<dbReference type="InterPro" id="IPR019251">
    <property type="entry name" value="DUF2231_TM"/>
</dbReference>
<dbReference type="EMBL" id="RBUT01000053">
    <property type="protein sequence ID" value="RMV50890.1"/>
    <property type="molecule type" value="Genomic_DNA"/>
</dbReference>
<feature type="transmembrane region" description="Helical" evidence="1">
    <location>
        <begin position="156"/>
        <end position="175"/>
    </location>
</feature>
<keyword evidence="1" id="KW-0472">Membrane</keyword>
<keyword evidence="1" id="KW-0812">Transmembrane</keyword>
<sequence length="216" mass="23154">MGALLGRGALLLGALSAKQAVGEPIKLSKYFEMKSAELSLRQHDPFLCAFSAAPTGQSIRTEHRSRVAERKGAVMTVTTHPLYRYTPGPLHATLLAGTVPLFLGGLLSDIAYYQTYQIQWSNFAAWLIAGGLLFCGLALLFALVNLVRADHKAGRPVAYFLLLLVTWVLGLVNAFEHAKDAWAVMPSGLVLSVIVTVLACAATWTGLTSLRSGGAE</sequence>
<name>A0A3M6D4N2_9PSED</name>
<feature type="transmembrane region" description="Helical" evidence="1">
    <location>
        <begin position="90"/>
        <end position="111"/>
    </location>
</feature>